<dbReference type="AlphaFoldDB" id="A0A4Y9TLF5"/>
<dbReference type="Proteomes" id="UP000297322">
    <property type="component" value="Unassembled WGS sequence"/>
</dbReference>
<sequence>MESARTLYFYCLMIAALWVVLVLVGQVYFSYRKVDEILECLGASRLISYRKRFIGSDFLSKTFFVNTVAGMFVFQKLHIKDGAITREDLDNVPRQLMRELRLWGFFLMGMGGYAVTLWCVGEYMGWLG</sequence>
<feature type="transmembrane region" description="Helical" evidence="1">
    <location>
        <begin position="100"/>
        <end position="126"/>
    </location>
</feature>
<keyword evidence="1" id="KW-1133">Transmembrane helix</keyword>
<feature type="transmembrane region" description="Helical" evidence="1">
    <location>
        <begin position="58"/>
        <end position="79"/>
    </location>
</feature>
<accession>A0A4Y9TLF5</accession>
<keyword evidence="1" id="KW-0812">Transmembrane</keyword>
<gene>
    <name evidence="2" type="ORF">E4T65_08865</name>
</gene>
<evidence type="ECO:0000256" key="1">
    <source>
        <dbReference type="SAM" id="Phobius"/>
    </source>
</evidence>
<keyword evidence="1" id="KW-0472">Membrane</keyword>
<evidence type="ECO:0000313" key="3">
    <source>
        <dbReference type="Proteomes" id="UP000297322"/>
    </source>
</evidence>
<comment type="caution">
    <text evidence="2">The sequence shown here is derived from an EMBL/GenBank/DDBJ whole genome shotgun (WGS) entry which is preliminary data.</text>
</comment>
<dbReference type="RefSeq" id="WP_017526484.1">
    <property type="nucleotide sequence ID" value="NZ_SPVI01000004.1"/>
</dbReference>
<name>A0A4Y9TLF5_PSEFL</name>
<proteinExistence type="predicted"/>
<feature type="transmembrane region" description="Helical" evidence="1">
    <location>
        <begin position="7"/>
        <end position="29"/>
    </location>
</feature>
<reference evidence="2 3" key="1">
    <citation type="submission" date="2019-03" db="EMBL/GenBank/DDBJ databases">
        <title>Biocontrol and xenobiotic degradation properties of endophytic Pseudomonas fluorescens strain BRZ63.</title>
        <authorList>
            <person name="Chlebek D.A."/>
            <person name="Pinski A."/>
            <person name="Zur J.P."/>
            <person name="Michalska J."/>
            <person name="Hupert-Kocurek K.T."/>
        </authorList>
    </citation>
    <scope>NUCLEOTIDE SEQUENCE [LARGE SCALE GENOMIC DNA]</scope>
    <source>
        <strain evidence="2 3">BRZ63</strain>
    </source>
</reference>
<evidence type="ECO:0000313" key="2">
    <source>
        <dbReference type="EMBL" id="TFW43842.1"/>
    </source>
</evidence>
<dbReference type="EMBL" id="SPVI01000004">
    <property type="protein sequence ID" value="TFW43842.1"/>
    <property type="molecule type" value="Genomic_DNA"/>
</dbReference>
<organism evidence="2 3">
    <name type="scientific">Pseudomonas fluorescens</name>
    <dbReference type="NCBI Taxonomy" id="294"/>
    <lineage>
        <taxon>Bacteria</taxon>
        <taxon>Pseudomonadati</taxon>
        <taxon>Pseudomonadota</taxon>
        <taxon>Gammaproteobacteria</taxon>
        <taxon>Pseudomonadales</taxon>
        <taxon>Pseudomonadaceae</taxon>
        <taxon>Pseudomonas</taxon>
    </lineage>
</organism>
<protein>
    <submittedName>
        <fullName evidence="2">Uncharacterized protein</fullName>
    </submittedName>
</protein>